<evidence type="ECO:0000256" key="3">
    <source>
        <dbReference type="ARBA" id="ARBA00022670"/>
    </source>
</evidence>
<dbReference type="InterPro" id="IPR001563">
    <property type="entry name" value="Peptidase_S10"/>
</dbReference>
<name>A0A0D2Q8T4_HYPSF</name>
<evidence type="ECO:0000256" key="6">
    <source>
        <dbReference type="RuleBase" id="RU361156"/>
    </source>
</evidence>
<dbReference type="PANTHER" id="PTHR11802">
    <property type="entry name" value="SERINE PROTEASE FAMILY S10 SERINE CARBOXYPEPTIDASE"/>
    <property type="match status" value="1"/>
</dbReference>
<dbReference type="InterPro" id="IPR018202">
    <property type="entry name" value="Ser_caboxypep_ser_AS"/>
</dbReference>
<dbReference type="EC" id="3.4.16.-" evidence="6"/>
<evidence type="ECO:0000256" key="1">
    <source>
        <dbReference type="ARBA" id="ARBA00009431"/>
    </source>
</evidence>
<keyword evidence="5" id="KW-0325">Glycoprotein</keyword>
<evidence type="ECO:0000313" key="8">
    <source>
        <dbReference type="Proteomes" id="UP000054270"/>
    </source>
</evidence>
<dbReference type="PANTHER" id="PTHR11802:SF479">
    <property type="entry name" value="CARBOXYPEPTIDASE"/>
    <property type="match status" value="1"/>
</dbReference>
<comment type="similarity">
    <text evidence="1 6">Belongs to the peptidase S10 family.</text>
</comment>
<keyword evidence="6" id="KW-0732">Signal</keyword>
<dbReference type="OMA" id="YAVNFSF"/>
<reference evidence="8" key="1">
    <citation type="submission" date="2014-04" db="EMBL/GenBank/DDBJ databases">
        <title>Evolutionary Origins and Diversification of the Mycorrhizal Mutualists.</title>
        <authorList>
            <consortium name="DOE Joint Genome Institute"/>
            <consortium name="Mycorrhizal Genomics Consortium"/>
            <person name="Kohler A."/>
            <person name="Kuo A."/>
            <person name="Nagy L.G."/>
            <person name="Floudas D."/>
            <person name="Copeland A."/>
            <person name="Barry K.W."/>
            <person name="Cichocki N."/>
            <person name="Veneault-Fourrey C."/>
            <person name="LaButti K."/>
            <person name="Lindquist E.A."/>
            <person name="Lipzen A."/>
            <person name="Lundell T."/>
            <person name="Morin E."/>
            <person name="Murat C."/>
            <person name="Riley R."/>
            <person name="Ohm R."/>
            <person name="Sun H."/>
            <person name="Tunlid A."/>
            <person name="Henrissat B."/>
            <person name="Grigoriev I.V."/>
            <person name="Hibbett D.S."/>
            <person name="Martin F."/>
        </authorList>
    </citation>
    <scope>NUCLEOTIDE SEQUENCE [LARGE SCALE GENOMIC DNA]</scope>
    <source>
        <strain evidence="8">FD-334 SS-4</strain>
    </source>
</reference>
<dbReference type="SUPFAM" id="SSF53474">
    <property type="entry name" value="alpha/beta-Hydrolases"/>
    <property type="match status" value="1"/>
</dbReference>
<dbReference type="STRING" id="945553.A0A0D2Q8T4"/>
<feature type="signal peptide" evidence="6">
    <location>
        <begin position="1"/>
        <end position="23"/>
    </location>
</feature>
<dbReference type="EMBL" id="KN817522">
    <property type="protein sequence ID" value="KJA28100.1"/>
    <property type="molecule type" value="Genomic_DNA"/>
</dbReference>
<dbReference type="OrthoDB" id="443318at2759"/>
<evidence type="ECO:0000256" key="4">
    <source>
        <dbReference type="ARBA" id="ARBA00022801"/>
    </source>
</evidence>
<protein>
    <recommendedName>
        <fullName evidence="6">Carboxypeptidase</fullName>
        <ecNumber evidence="6">3.4.16.-</ecNumber>
    </recommendedName>
</protein>
<dbReference type="Pfam" id="PF00450">
    <property type="entry name" value="Peptidase_S10"/>
    <property type="match status" value="1"/>
</dbReference>
<keyword evidence="3 6" id="KW-0645">Protease</keyword>
<dbReference type="GO" id="GO:0004185">
    <property type="term" value="F:serine-type carboxypeptidase activity"/>
    <property type="evidence" value="ECO:0007669"/>
    <property type="project" value="UniProtKB-UniRule"/>
</dbReference>
<sequence>MTYRRLAAFCAFALLSSTPFVASQDSTALPSTWPHVYPGQPSGVYSPKWQSYFQVTDKLPNVTWNVERSFAGNLPVQRVGHPNNTLFFLGFEKSTGSLTGPADPRNQEPWGIWLNGGPGSSSMYGAFFENGPIQLQSDYSAKPNQYSWNKLADYFWIDQPVGVGYSTADANGYAPDEIQIGQDFMGFLGNLVKVFPSLATRPLHITGESYAGQYIPYILKAYFDMPNPPVKVAKISMGDGTYSSEQIFELLPALSVLTTYPQIIGYDQDVYNYFIEQTNLCGFNISLTYPQNGIIPDVNFTFPSERFIPWAQKLSRKTFKQKLTRRIAEESSSISLRKREDREIERQIWKRDLSLRANGTIDPWYGCFLLDMFIDYALNYTFPWSERANITLFPKVYDIPDALNPKVTRDASVFMNDPRVRAAFHAPTVEDWQMQFDFPFGAGEYPNDGSPMSINIFNDLAANATKAGVGIMLFSGNDDALIPHHGTEVVAIQNTTFGGIQGFTRKPSTPWYNDQGKLAGVVHQERGWQYVLFLNAGHLVGQDAPVSAFTFLREFVLGTNPQGSVVKSRSGAVSVVGGEQKDLSGIIPGPDPIYYGNGGGGKTQSTYLFPTATRAAWKTFIATAQPTYFKRDNN</sequence>
<keyword evidence="4 6" id="KW-0378">Hydrolase</keyword>
<dbReference type="PRINTS" id="PR00724">
    <property type="entry name" value="CRBOXYPTASEC"/>
</dbReference>
<dbReference type="InterPro" id="IPR029058">
    <property type="entry name" value="AB_hydrolase_fold"/>
</dbReference>
<dbReference type="AlphaFoldDB" id="A0A0D2Q8T4"/>
<evidence type="ECO:0000256" key="5">
    <source>
        <dbReference type="ARBA" id="ARBA00023180"/>
    </source>
</evidence>
<proteinExistence type="inferred from homology"/>
<accession>A0A0D2Q8T4</accession>
<gene>
    <name evidence="7" type="ORF">HYPSUDRAFT_129848</name>
</gene>
<organism evidence="7 8">
    <name type="scientific">Hypholoma sublateritium (strain FD-334 SS-4)</name>
    <dbReference type="NCBI Taxonomy" id="945553"/>
    <lineage>
        <taxon>Eukaryota</taxon>
        <taxon>Fungi</taxon>
        <taxon>Dikarya</taxon>
        <taxon>Basidiomycota</taxon>
        <taxon>Agaricomycotina</taxon>
        <taxon>Agaricomycetes</taxon>
        <taxon>Agaricomycetidae</taxon>
        <taxon>Agaricales</taxon>
        <taxon>Agaricineae</taxon>
        <taxon>Strophariaceae</taxon>
        <taxon>Hypholoma</taxon>
    </lineage>
</organism>
<evidence type="ECO:0000256" key="2">
    <source>
        <dbReference type="ARBA" id="ARBA00022645"/>
    </source>
</evidence>
<keyword evidence="8" id="KW-1185">Reference proteome</keyword>
<dbReference type="Gene3D" id="3.40.50.1820">
    <property type="entry name" value="alpha/beta hydrolase"/>
    <property type="match status" value="1"/>
</dbReference>
<dbReference type="Proteomes" id="UP000054270">
    <property type="component" value="Unassembled WGS sequence"/>
</dbReference>
<dbReference type="PROSITE" id="PS00131">
    <property type="entry name" value="CARBOXYPEPT_SER_SER"/>
    <property type="match status" value="1"/>
</dbReference>
<dbReference type="GO" id="GO:0006508">
    <property type="term" value="P:proteolysis"/>
    <property type="evidence" value="ECO:0007669"/>
    <property type="project" value="UniProtKB-KW"/>
</dbReference>
<feature type="chain" id="PRO_5006514747" description="Carboxypeptidase" evidence="6">
    <location>
        <begin position="24"/>
        <end position="634"/>
    </location>
</feature>
<evidence type="ECO:0000313" key="7">
    <source>
        <dbReference type="EMBL" id="KJA28100.1"/>
    </source>
</evidence>
<keyword evidence="2 6" id="KW-0121">Carboxypeptidase</keyword>